<dbReference type="Proteomes" id="UP000299367">
    <property type="component" value="Unassembled WGS sequence"/>
</dbReference>
<evidence type="ECO:0000256" key="1">
    <source>
        <dbReference type="SAM" id="MobiDB-lite"/>
    </source>
</evidence>
<evidence type="ECO:0000313" key="2">
    <source>
        <dbReference type="EMBL" id="GCL42102.1"/>
    </source>
</evidence>
<evidence type="ECO:0000313" key="3">
    <source>
        <dbReference type="Proteomes" id="UP000299367"/>
    </source>
</evidence>
<dbReference type="EMBL" id="BJCF01000016">
    <property type="protein sequence ID" value="GCL42102.1"/>
    <property type="molecule type" value="Genomic_DNA"/>
</dbReference>
<feature type="region of interest" description="Disordered" evidence="1">
    <location>
        <begin position="135"/>
        <end position="180"/>
    </location>
</feature>
<accession>A0A480AC33</accession>
<sequence length="244" mass="27009">MIESMMLAQFHNLYPNGCIISELIEIFQGKYIVRVSIQLEGITRATAIAGAETVEAAEDHAINRALTVLGIKNVATEVTKSISSLVAPPPIKSNLEESKPVPSVSNTQIHTPPLLEDKIDTKVAKPEIFSRFSSAEPEYQPLSEVSPSDPSHVTPFTPRSYTPEEDTGVQSTLGKKRRQKEPVNLSDVIAQTDVEIERLGWTPEQGKDYLVKTYSKRGRSLLSEEELRSFLTYLKSQPDPIAGF</sequence>
<name>A0A480AC33_9CYAN</name>
<dbReference type="AlphaFoldDB" id="A0A480AC33"/>
<comment type="caution">
    <text evidence="2">The sequence shown here is derived from an EMBL/GenBank/DDBJ whole genome shotgun (WGS) entry which is preliminary data.</text>
</comment>
<protein>
    <submittedName>
        <fullName evidence="2">Uncharacterized protein</fullName>
    </submittedName>
</protein>
<proteinExistence type="predicted"/>
<gene>
    <name evidence="2" type="ORF">NIES80_18040</name>
</gene>
<reference evidence="3" key="1">
    <citation type="submission" date="2019-02" db="EMBL/GenBank/DDBJ databases">
        <title>Draft genome sequence of Dolichospermum planctonicum NIES-80.</title>
        <authorList>
            <person name="Yamaguchi H."/>
            <person name="Suzuki S."/>
            <person name="Kawachi M."/>
        </authorList>
    </citation>
    <scope>NUCLEOTIDE SEQUENCE [LARGE SCALE GENOMIC DNA]</scope>
    <source>
        <strain evidence="3">NIES-80</strain>
    </source>
</reference>
<feature type="region of interest" description="Disordered" evidence="1">
    <location>
        <begin position="91"/>
        <end position="117"/>
    </location>
</feature>
<organism evidence="2 3">
    <name type="scientific">Dolichospermum planctonicum</name>
    <dbReference type="NCBI Taxonomy" id="136072"/>
    <lineage>
        <taxon>Bacteria</taxon>
        <taxon>Bacillati</taxon>
        <taxon>Cyanobacteriota</taxon>
        <taxon>Cyanophyceae</taxon>
        <taxon>Nostocales</taxon>
        <taxon>Aphanizomenonaceae</taxon>
        <taxon>Dolichospermum</taxon>
    </lineage>
</organism>